<keyword evidence="5" id="KW-0406">Ion transport</keyword>
<feature type="transmembrane region" description="Helical" evidence="7">
    <location>
        <begin position="374"/>
        <end position="397"/>
    </location>
</feature>
<evidence type="ECO:0000256" key="6">
    <source>
        <dbReference type="ARBA" id="ARBA00023136"/>
    </source>
</evidence>
<sequence length="804" mass="89037">MKQKNNDVVLWIDKCNDRKHIVDNNNNNKKKKKKKEKMVAASIVTGLNPMAVPLTLFIVQLLLIVVISRLLYYVLSYVQQPPVISEVITGILLGPSVLGISKAFSQNVFPASSLTVLNVIANVGLIFFMFMVGLEVDPTILKKNLKSSMIISLSSIILPFAMGIGLAAILYDKMVAEDEKLSFPLFCVFVGVAISITAFPVLARILTERGLMTSKVGVTSLAAASVDDVIAWILLAFVVSFANNLKTDGPDDARNRLSALWTFILLIGFIVLMFGPVRMGLAHIFRKYVKTESHKHQMVVALLMLMFMSAFYTEVIGVHAIFGAFILGVIVPRHDGFHHMLTERIQDVTTIVLLPLYFTFSGLRTKLNSIDSGVAGGCTVLIIVFACFGKIVGATFASRFCKNTWRESITVGFLMNTKGLVELIVLNIGYEIGILNQTLFSMFVVMALATTFMTTPAVYFIWTRWENRQSRVPMVPRAAGKFNILLYPTQVRLGSVMTAIAAAITSPKATSKKYKISSVYATEAIGDRPSTYFFNSLKNLPPAKREIYEAIQEEATTIGVVVKPIVMSSVDIASDIRHVAKTQWPDLVLMGWTRNDRGSEMTQSSTVMESFSNMGAQSADAPFYGKVIVNVLEHVKSAVGVVVDKGLDRFNKKHNILFPYSGQTYENDAITLVLKMARRSNITITILTNQVEQTRQKIVANEKLDINQFTINASDDPHQEALAKAKDQDADYWLVVVGLPREDSVRQEQLVTQSAHSLLIVHPSNQLLEIQNLGNGQLKMSCANLTSDSPQTIELPQLDHHNNQ</sequence>
<keyword evidence="6 7" id="KW-0472">Membrane</keyword>
<proteinExistence type="predicted"/>
<keyword evidence="10" id="KW-1185">Reference proteome</keyword>
<feature type="transmembrane region" description="Helical" evidence="7">
    <location>
        <begin position="298"/>
        <end position="331"/>
    </location>
</feature>
<dbReference type="Gene3D" id="1.20.1530.20">
    <property type="match status" value="1"/>
</dbReference>
<dbReference type="OMA" id="TWRESIT"/>
<reference evidence="10" key="1">
    <citation type="journal article" date="2011" name="Genome Res.">
        <title>Phylogeny-wide analysis of social amoeba genomes highlights ancient origins for complex intercellular communication.</title>
        <authorList>
            <person name="Heidel A.J."/>
            <person name="Lawal H.M."/>
            <person name="Felder M."/>
            <person name="Schilde C."/>
            <person name="Helps N.R."/>
            <person name="Tunggal B."/>
            <person name="Rivero F."/>
            <person name="John U."/>
            <person name="Schleicher M."/>
            <person name="Eichinger L."/>
            <person name="Platzer M."/>
            <person name="Noegel A.A."/>
            <person name="Schaap P."/>
            <person name="Gloeckner G."/>
        </authorList>
    </citation>
    <scope>NUCLEOTIDE SEQUENCE [LARGE SCALE GENOMIC DNA]</scope>
    <source>
        <strain evidence="10">SH3</strain>
    </source>
</reference>
<keyword evidence="3 7" id="KW-0812">Transmembrane</keyword>
<dbReference type="InterPro" id="IPR006153">
    <property type="entry name" value="Cation/H_exchanger_TM"/>
</dbReference>
<evidence type="ECO:0000256" key="4">
    <source>
        <dbReference type="ARBA" id="ARBA00022989"/>
    </source>
</evidence>
<feature type="transmembrane region" description="Helical" evidence="7">
    <location>
        <begin position="54"/>
        <end position="75"/>
    </location>
</feature>
<dbReference type="GeneID" id="14866411"/>
<feature type="transmembrane region" description="Helical" evidence="7">
    <location>
        <begin position="183"/>
        <end position="206"/>
    </location>
</feature>
<dbReference type="STRING" id="1054147.F4QD53"/>
<dbReference type="Gene3D" id="3.40.50.12370">
    <property type="match status" value="1"/>
</dbReference>
<gene>
    <name evidence="9" type="ORF">DFA_12300</name>
</gene>
<keyword evidence="2" id="KW-0813">Transport</keyword>
<dbReference type="RefSeq" id="XP_004353951.1">
    <property type="nucleotide sequence ID" value="XM_004353899.1"/>
</dbReference>
<dbReference type="Pfam" id="PF00999">
    <property type="entry name" value="Na_H_Exchanger"/>
    <property type="match status" value="1"/>
</dbReference>
<evidence type="ECO:0000256" key="7">
    <source>
        <dbReference type="SAM" id="Phobius"/>
    </source>
</evidence>
<feature type="domain" description="Cation/H+ exchanger transmembrane" evidence="8">
    <location>
        <begin position="67"/>
        <end position="455"/>
    </location>
</feature>
<evidence type="ECO:0000256" key="2">
    <source>
        <dbReference type="ARBA" id="ARBA00022448"/>
    </source>
</evidence>
<feature type="transmembrane region" description="Helical" evidence="7">
    <location>
        <begin position="218"/>
        <end position="239"/>
    </location>
</feature>
<accession>F4QD53</accession>
<dbReference type="GO" id="GO:1902600">
    <property type="term" value="P:proton transmembrane transport"/>
    <property type="evidence" value="ECO:0007669"/>
    <property type="project" value="InterPro"/>
</dbReference>
<dbReference type="EMBL" id="GL883029">
    <property type="protein sequence ID" value="EGG14524.1"/>
    <property type="molecule type" value="Genomic_DNA"/>
</dbReference>
<feature type="transmembrane region" description="Helical" evidence="7">
    <location>
        <begin position="259"/>
        <end position="277"/>
    </location>
</feature>
<comment type="subcellular location">
    <subcellularLocation>
        <location evidence="1">Membrane</location>
        <topology evidence="1">Multi-pass membrane protein</topology>
    </subcellularLocation>
</comment>
<name>F4QD53_CACFS</name>
<dbReference type="GO" id="GO:0015297">
    <property type="term" value="F:antiporter activity"/>
    <property type="evidence" value="ECO:0007669"/>
    <property type="project" value="InterPro"/>
</dbReference>
<evidence type="ECO:0000259" key="8">
    <source>
        <dbReference type="Pfam" id="PF00999"/>
    </source>
</evidence>
<dbReference type="KEGG" id="dfa:DFA_12300"/>
<feature type="transmembrane region" description="Helical" evidence="7">
    <location>
        <begin position="148"/>
        <end position="171"/>
    </location>
</feature>
<evidence type="ECO:0000313" key="10">
    <source>
        <dbReference type="Proteomes" id="UP000007797"/>
    </source>
</evidence>
<feature type="transmembrane region" description="Helical" evidence="7">
    <location>
        <begin position="116"/>
        <end position="136"/>
    </location>
</feature>
<dbReference type="GO" id="GO:0016020">
    <property type="term" value="C:membrane"/>
    <property type="evidence" value="ECO:0007669"/>
    <property type="project" value="UniProtKB-SubCell"/>
</dbReference>
<keyword evidence="4 7" id="KW-1133">Transmembrane helix</keyword>
<dbReference type="PANTHER" id="PTHR32468:SF0">
    <property type="entry name" value="K(+)_H(+) ANTIPORTER 1"/>
    <property type="match status" value="1"/>
</dbReference>
<dbReference type="InterPro" id="IPR038770">
    <property type="entry name" value="Na+/solute_symporter_sf"/>
</dbReference>
<dbReference type="OrthoDB" id="2687058at2759"/>
<evidence type="ECO:0000313" key="9">
    <source>
        <dbReference type="EMBL" id="EGG14524.1"/>
    </source>
</evidence>
<evidence type="ECO:0000256" key="5">
    <source>
        <dbReference type="ARBA" id="ARBA00023065"/>
    </source>
</evidence>
<protein>
    <submittedName>
        <fullName evidence="9">Na+/H+ antiporter</fullName>
    </submittedName>
</protein>
<evidence type="ECO:0000256" key="3">
    <source>
        <dbReference type="ARBA" id="ARBA00022692"/>
    </source>
</evidence>
<evidence type="ECO:0000256" key="1">
    <source>
        <dbReference type="ARBA" id="ARBA00004141"/>
    </source>
</evidence>
<dbReference type="PANTHER" id="PTHR32468">
    <property type="entry name" value="CATION/H + ANTIPORTER"/>
    <property type="match status" value="1"/>
</dbReference>
<feature type="transmembrane region" description="Helical" evidence="7">
    <location>
        <begin position="442"/>
        <end position="462"/>
    </location>
</feature>
<dbReference type="InterPro" id="IPR050794">
    <property type="entry name" value="CPA2_transporter"/>
</dbReference>
<organism evidence="9 10">
    <name type="scientific">Cavenderia fasciculata</name>
    <name type="common">Slime mold</name>
    <name type="synonym">Dictyostelium fasciculatum</name>
    <dbReference type="NCBI Taxonomy" id="261658"/>
    <lineage>
        <taxon>Eukaryota</taxon>
        <taxon>Amoebozoa</taxon>
        <taxon>Evosea</taxon>
        <taxon>Eumycetozoa</taxon>
        <taxon>Dictyostelia</taxon>
        <taxon>Acytosteliales</taxon>
        <taxon>Cavenderiaceae</taxon>
        <taxon>Cavenderia</taxon>
    </lineage>
</organism>
<dbReference type="Proteomes" id="UP000007797">
    <property type="component" value="Unassembled WGS sequence"/>
</dbReference>
<feature type="transmembrane region" description="Helical" evidence="7">
    <location>
        <begin position="409"/>
        <end position="430"/>
    </location>
</feature>
<dbReference type="AlphaFoldDB" id="F4QD53"/>